<dbReference type="GO" id="GO:0045944">
    <property type="term" value="P:positive regulation of transcription by RNA polymerase II"/>
    <property type="evidence" value="ECO:0007669"/>
    <property type="project" value="TreeGrafter"/>
</dbReference>
<evidence type="ECO:0000256" key="7">
    <source>
        <dbReference type="SAM" id="MobiDB-lite"/>
    </source>
</evidence>
<dbReference type="InterPro" id="IPR034605">
    <property type="entry name" value="PGC-1"/>
</dbReference>
<keyword evidence="3" id="KW-0694">RNA-binding</keyword>
<comment type="caution">
    <text evidence="9">The sequence shown here is derived from an EMBL/GenBank/DDBJ whole genome shotgun (WGS) entry which is preliminary data.</text>
</comment>
<reference evidence="9" key="1">
    <citation type="submission" date="2021-03" db="EMBL/GenBank/DDBJ databases">
        <authorList>
            <person name="Tagirdzhanova G."/>
        </authorList>
    </citation>
    <scope>NUCLEOTIDE SEQUENCE</scope>
</reference>
<dbReference type="EMBL" id="CAJPDQ010000001">
    <property type="protein sequence ID" value="CAF9903653.1"/>
    <property type="molecule type" value="Genomic_DNA"/>
</dbReference>
<feature type="compositionally biased region" description="Basic and acidic residues" evidence="7">
    <location>
        <begin position="906"/>
        <end position="922"/>
    </location>
</feature>
<feature type="compositionally biased region" description="Polar residues" evidence="7">
    <location>
        <begin position="1103"/>
        <end position="1113"/>
    </location>
</feature>
<evidence type="ECO:0000313" key="10">
    <source>
        <dbReference type="Proteomes" id="UP000664169"/>
    </source>
</evidence>
<feature type="compositionally biased region" description="Polar residues" evidence="7">
    <location>
        <begin position="837"/>
        <end position="854"/>
    </location>
</feature>
<dbReference type="SMART" id="SM00320">
    <property type="entry name" value="WD40"/>
    <property type="match status" value="3"/>
</dbReference>
<keyword evidence="6" id="KW-0539">Nucleus</keyword>
<feature type="region of interest" description="Disordered" evidence="7">
    <location>
        <begin position="944"/>
        <end position="1268"/>
    </location>
</feature>
<sequence>MMAPPSEQDAEGLDFNPCAATASHVLYAYGKDIISLHHDTLALDRKFEKHKSPVSLLCVDNVSERGAGRLVASYDSDKVAIIWDLFTGSELTRFSSFKKLQVGAWMRNGNISFGTDQGDIILFETATSEHKSVRTIFDPITAIAPATDCQTYAIGYNNGSVLIANIVPSFIILHTISTEIHPSPILGLAWHASSSKSKSDMLAIQSASGDLRVWNIAKPASADIPKPIRSLERGGNGDLGRNWIAWSKNGRIIQYSKGEILAWDVRTKQVAYVPVPVIETVSGIANYGPTAVLFTLSPDFSVQQYDLTPSQQEELPAMFTLTKSVQPDLSLMNSTSSTPKMNAKAVLGAAPPMPIFRSIDSSREPPSLSTIQRATDPAAHARMLRANMASPLSSRGGDNIDTRSIDSRSSTGRSTNRRDRAPSMASFAASGTTTFSTMSPSYVGRDAAPSPFWPKTASVASSSRRSKSSRLRQEAPHTPEGNLIDLFPYTRARLASLPYQPATSTLDFKTAPTRELRLQMLRIVFGWEHDIDDLIRDEIARHDPGSLNATLLSKWLGDVGTNYMSMMENDTVTGTDWMLLALSSMGNQGEAAKVMGRGFAQKLLQQGDIHTAATILLGLKDFDEAADIYISRNYFMEGILVTTLAFPDDWQRQSTLVRSWGDYVVENSQQHLAIRCFTVTGADTSMPWASPTQSPFEIPTIARLSHPATLSPPASPEPENKQQARMTPKSSSLKLITTFASENGNGFRYPGLKTDDRTPTNGVGVTPIAESAMSPSGTPSTYLRPAGLFPRTPRDERRKRLSSIGETAVNDTSPGQKDSLSTSEMEQDSDEQEIPRPNQQITPKLSIDTTTGANQVIEGAPLTLSSARYDPKEEEATPKPTPQTAIPISAVRNKIFSNSETNSIKSARETSRARNGSRDRKPTGLHIQMPTLDQLNLNAIATGADGRTPVDRRPSTSSSSFSGSNTGRHDLMSPPTTAQSWTSSAKSPSVSGRSTDQYISSLDSARLYKEKERRSQRSRDRIPEPKSHSKGRGRLPSEDRGRSGNRYIKPPKRSPSSPKPMSPEDLHRYRSLNAASTGSSVSRDSSPEDDVHTQSVKRKGRSTSKLSDTSHVSRMTARRMSPEPLAPGYRKASRQRSPPSFLSPIDGRGRSRAKNEGSTIRSPSSPLPMSDQAKLYQNPDDDYIDTGPLKLVEANRQRLRSQPRSSSRKPRERGSSVKREQSVDRPRHLEDRCYDESGMNQRAPEINQVSDHEKFGSDTVSEGGLKRTKSHRTLKKEMAARELEARRESFLARTAASIPVPISRPSPPTRTNSDSVAMTSSIVLGPGVDYEPSMYYDPIDRSASAGPCGTQTPKAMRHPRQLSRDEGIPSVPEVPIEWSITGQPLQELPRSMSVPANGQQGPALPPDMPIHPAFLRQVRPSAKKTNFAPLTEIGRHRRTPSLSNGTSTAHLASIGETLHNAIDGPIIDVPESAHSTPDVIPELQHLAIPPPPPPAPVAPLDAARLSFSTPSGLGIGSIAIVMDDNSPSASPVIEVGPTLFPKPKYGDEGRLKATTSPPLPPLPHSGNSLASTTYTAPSPQPSEKVRTHHRGRGSVSEISSKFTRITDRMRSTSRPRNQSKVRSPQSAVPLDKALPVPYETKVSNAAAYF</sequence>
<protein>
    <recommendedName>
        <fullName evidence="8">Gem-associated protein 5 TPR domain-containing protein</fullName>
    </recommendedName>
</protein>
<gene>
    <name evidence="9" type="ORF">GOMPHAMPRED_000472</name>
</gene>
<dbReference type="OrthoDB" id="7326421at2759"/>
<accession>A0A8H3I3W8</accession>
<proteinExistence type="predicted"/>
<dbReference type="PANTHER" id="PTHR15528:SF11">
    <property type="entry name" value="FI18188P1"/>
    <property type="match status" value="1"/>
</dbReference>
<evidence type="ECO:0000256" key="6">
    <source>
        <dbReference type="ARBA" id="ARBA00023242"/>
    </source>
</evidence>
<feature type="compositionally biased region" description="Basic and acidic residues" evidence="7">
    <location>
        <begin position="1212"/>
        <end position="1235"/>
    </location>
</feature>
<dbReference type="InterPro" id="IPR015943">
    <property type="entry name" value="WD40/YVTN_repeat-like_dom_sf"/>
</dbReference>
<dbReference type="Pfam" id="PF23774">
    <property type="entry name" value="TPR_GEMI5"/>
    <property type="match status" value="1"/>
</dbReference>
<feature type="compositionally biased region" description="Basic and acidic residues" evidence="7">
    <location>
        <begin position="1006"/>
        <end position="1027"/>
    </location>
</feature>
<comment type="subcellular location">
    <subcellularLocation>
        <location evidence="1">Nucleus</location>
    </subcellularLocation>
</comment>
<dbReference type="GO" id="GO:0003723">
    <property type="term" value="F:RNA binding"/>
    <property type="evidence" value="ECO:0007669"/>
    <property type="project" value="UniProtKB-KW"/>
</dbReference>
<dbReference type="Gene3D" id="2.130.10.10">
    <property type="entry name" value="YVTN repeat-like/Quinoprotein amine dehydrogenase"/>
    <property type="match status" value="1"/>
</dbReference>
<dbReference type="InterPro" id="IPR001680">
    <property type="entry name" value="WD40_rpt"/>
</dbReference>
<feature type="region of interest" description="Disordered" evidence="7">
    <location>
        <begin position="1540"/>
        <end position="1628"/>
    </location>
</feature>
<keyword evidence="5" id="KW-0804">Transcription</keyword>
<feature type="region of interest" description="Disordered" evidence="7">
    <location>
        <begin position="356"/>
        <end position="428"/>
    </location>
</feature>
<feature type="compositionally biased region" description="Polar residues" evidence="7">
    <location>
        <begin position="1565"/>
        <end position="1577"/>
    </location>
</feature>
<evidence type="ECO:0000256" key="1">
    <source>
        <dbReference type="ARBA" id="ARBA00004123"/>
    </source>
</evidence>
<dbReference type="GO" id="GO:0005634">
    <property type="term" value="C:nucleus"/>
    <property type="evidence" value="ECO:0007669"/>
    <property type="project" value="UniProtKB-SubCell"/>
</dbReference>
<evidence type="ECO:0000313" key="9">
    <source>
        <dbReference type="EMBL" id="CAF9903653.1"/>
    </source>
</evidence>
<feature type="region of interest" description="Disordered" evidence="7">
    <location>
        <begin position="1343"/>
        <end position="1368"/>
    </location>
</feature>
<evidence type="ECO:0000256" key="3">
    <source>
        <dbReference type="ARBA" id="ARBA00022884"/>
    </source>
</evidence>
<dbReference type="GO" id="GO:0003712">
    <property type="term" value="F:transcription coregulator activity"/>
    <property type="evidence" value="ECO:0007669"/>
    <property type="project" value="InterPro"/>
</dbReference>
<dbReference type="Proteomes" id="UP000664169">
    <property type="component" value="Unassembled WGS sequence"/>
</dbReference>
<keyword evidence="2" id="KW-0597">Phosphoprotein</keyword>
<feature type="region of interest" description="Disordered" evidence="7">
    <location>
        <begin position="744"/>
        <end position="885"/>
    </location>
</feature>
<evidence type="ECO:0000256" key="4">
    <source>
        <dbReference type="ARBA" id="ARBA00023015"/>
    </source>
</evidence>
<evidence type="ECO:0000256" key="5">
    <source>
        <dbReference type="ARBA" id="ARBA00023163"/>
    </source>
</evidence>
<evidence type="ECO:0000256" key="2">
    <source>
        <dbReference type="ARBA" id="ARBA00022553"/>
    </source>
</evidence>
<feature type="compositionally biased region" description="Low complexity" evidence="7">
    <location>
        <begin position="955"/>
        <end position="964"/>
    </location>
</feature>
<keyword evidence="10" id="KW-1185">Reference proteome</keyword>
<dbReference type="InterPro" id="IPR036322">
    <property type="entry name" value="WD40_repeat_dom_sf"/>
</dbReference>
<feature type="region of interest" description="Disordered" evidence="7">
    <location>
        <begin position="706"/>
        <end position="732"/>
    </location>
</feature>
<keyword evidence="4" id="KW-0805">Transcription regulation</keyword>
<feature type="compositionally biased region" description="Polar residues" evidence="7">
    <location>
        <begin position="809"/>
        <end position="824"/>
    </location>
</feature>
<feature type="domain" description="Gem-associated protein 5 TPR" evidence="8">
    <location>
        <begin position="524"/>
        <end position="681"/>
    </location>
</feature>
<organism evidence="9 10">
    <name type="scientific">Gomphillus americanus</name>
    <dbReference type="NCBI Taxonomy" id="1940652"/>
    <lineage>
        <taxon>Eukaryota</taxon>
        <taxon>Fungi</taxon>
        <taxon>Dikarya</taxon>
        <taxon>Ascomycota</taxon>
        <taxon>Pezizomycotina</taxon>
        <taxon>Lecanoromycetes</taxon>
        <taxon>OSLEUM clade</taxon>
        <taxon>Ostropomycetidae</taxon>
        <taxon>Ostropales</taxon>
        <taxon>Graphidaceae</taxon>
        <taxon>Gomphilloideae</taxon>
        <taxon>Gomphillus</taxon>
    </lineage>
</organism>
<feature type="compositionally biased region" description="Polar residues" evidence="7">
    <location>
        <begin position="974"/>
        <end position="1003"/>
    </location>
</feature>
<dbReference type="InterPro" id="IPR056421">
    <property type="entry name" value="TPR_GEMI5"/>
</dbReference>
<dbReference type="SUPFAM" id="SSF50978">
    <property type="entry name" value="WD40 repeat-like"/>
    <property type="match status" value="1"/>
</dbReference>
<feature type="compositionally biased region" description="Basic residues" evidence="7">
    <location>
        <begin position="1197"/>
        <end position="1211"/>
    </location>
</feature>
<feature type="compositionally biased region" description="Polar residues" evidence="7">
    <location>
        <begin position="721"/>
        <end position="732"/>
    </location>
</feature>
<dbReference type="PANTHER" id="PTHR15528">
    <property type="entry name" value="PEROXISOME PROLIFERATOR ACTIVATED RECEPTOR GAMMA COACTIVATOR 1 PGC-1 -RELATED"/>
    <property type="match status" value="1"/>
</dbReference>
<feature type="region of interest" description="Disordered" evidence="7">
    <location>
        <begin position="453"/>
        <end position="482"/>
    </location>
</feature>
<evidence type="ECO:0000259" key="8">
    <source>
        <dbReference type="Pfam" id="PF23774"/>
    </source>
</evidence>
<feature type="compositionally biased region" description="Polar residues" evidence="7">
    <location>
        <begin position="1073"/>
        <end position="1084"/>
    </location>
</feature>
<feature type="region of interest" description="Disordered" evidence="7">
    <location>
        <begin position="897"/>
        <end position="932"/>
    </location>
</feature>
<name>A0A8H3I3W8_9LECA</name>